<dbReference type="KEGG" id="rin:ACS15_4353"/>
<dbReference type="EMBL" id="CP012606">
    <property type="protein sequence ID" value="ANH76114.1"/>
    <property type="molecule type" value="Genomic_DNA"/>
</dbReference>
<proteinExistence type="predicted"/>
<dbReference type="AlphaFoldDB" id="A0A192A3K4"/>
<evidence type="ECO:0000313" key="2">
    <source>
        <dbReference type="EMBL" id="ANH76114.1"/>
    </source>
</evidence>
<dbReference type="OrthoDB" id="6751304at2"/>
<dbReference type="GeneID" id="61528418"/>
<reference evidence="5" key="3">
    <citation type="submission" date="2016-06" db="EMBL/GenBank/DDBJ databases">
        <authorList>
            <person name="Xu Y."/>
            <person name="Nagy A."/>
            <person name="Yan X."/>
            <person name="Kim S.W."/>
            <person name="Haley B."/>
            <person name="Liu N.T."/>
            <person name="Nou X."/>
        </authorList>
    </citation>
    <scope>NUCLEOTIDE SEQUENCE [LARGE SCALE GENOMIC DNA]</scope>
    <source>
        <strain evidence="5">ATCC 49129</strain>
    </source>
</reference>
<sequence>MRPTPRLRIPAMLLASGMALATAAFAANSADELKQLDSKLTPVGAERAGSKDGEIPAWNGKWLGTPPGVKWQAGERYPDPYANEKPVVVITAQNMAQYENHLTDGQKALLKRYPETFKIPVYPSHRDFRFTDAVYKEIRTLAPTSTMTAEAANGIKNAPPIVPFPIPKNGVELMWNLRLSSGIGAEAATYDQAVVYPEGNIAWGRVRYDIFSMRNTGTVDSKNELYDRTFFRQTTLLPLRDRGTVLVGYSLWDDNSDNGNRTWMYNPGTRRVRQAPEYGFDQPNGTGGFRTVDDDRLYNGTGVRYDWKIVGKKEVYVPYDNYKLMSASIKYKDMLGKGHANPDFMRYELHRVWVLEATLKSGYRHQYSKRRLYLDEDSWIAVLADNFDAQGNLWRTNMATTLYAYDAHTFYTGVTFYHDLASGAYLADRLSNENVMPVLNNSPQFNPGYFSPDAARSSGT</sequence>
<reference evidence="2 4" key="1">
    <citation type="submission" date="2015-09" db="EMBL/GenBank/DDBJ databases">
        <authorList>
            <person name="Xu Y."/>
            <person name="Nagy A."/>
            <person name="Liu N.T."/>
            <person name="Nou X."/>
        </authorList>
    </citation>
    <scope>NUCLEOTIDE SEQUENCE [LARGE SCALE GENOMIC DNA]</scope>
    <source>
        <strain evidence="2 4">FC1138</strain>
    </source>
</reference>
<protein>
    <submittedName>
        <fullName evidence="3">Outer membrane lipoprotein-sorting protein</fullName>
    </submittedName>
</protein>
<dbReference type="Proteomes" id="UP000078572">
    <property type="component" value="Chromosome 2"/>
</dbReference>
<dbReference type="PATRIC" id="fig|190721.6.peg.4297"/>
<keyword evidence="3" id="KW-0449">Lipoprotein</keyword>
<evidence type="ECO:0000313" key="5">
    <source>
        <dbReference type="Proteomes" id="UP000078572"/>
    </source>
</evidence>
<dbReference type="RefSeq" id="WP_031330245.1">
    <property type="nucleotide sequence ID" value="NZ_CP012606.1"/>
</dbReference>
<dbReference type="InterPro" id="IPR010752">
    <property type="entry name" value="DUF1329"/>
</dbReference>
<dbReference type="Pfam" id="PF07044">
    <property type="entry name" value="DUF1329"/>
    <property type="match status" value="1"/>
</dbReference>
<evidence type="ECO:0000256" key="1">
    <source>
        <dbReference type="SAM" id="SignalP"/>
    </source>
</evidence>
<name>A0A192A3K4_9RALS</name>
<reference evidence="3" key="2">
    <citation type="submission" date="2016-06" db="EMBL/GenBank/DDBJ databases">
        <authorList>
            <person name="Kjaerup R.B."/>
            <person name="Dalgaard T.S."/>
            <person name="Juul-Madsen H.R."/>
        </authorList>
    </citation>
    <scope>NUCLEOTIDE SEQUENCE [LARGE SCALE GENOMIC DNA]</scope>
    <source>
        <strain evidence="3">ATCC 49129</strain>
    </source>
</reference>
<dbReference type="EMBL" id="CP016023">
    <property type="protein sequence ID" value="ANJ74928.1"/>
    <property type="molecule type" value="Genomic_DNA"/>
</dbReference>
<dbReference type="STRING" id="190721.ACS15_4353"/>
<gene>
    <name evidence="3" type="ORF">A9Y76_20495</name>
    <name evidence="2" type="ORF">ACS15_4353</name>
</gene>
<feature type="signal peptide" evidence="1">
    <location>
        <begin position="1"/>
        <end position="26"/>
    </location>
</feature>
<keyword evidence="5" id="KW-1185">Reference proteome</keyword>
<feature type="chain" id="PRO_5044553972" evidence="1">
    <location>
        <begin position="27"/>
        <end position="460"/>
    </location>
</feature>
<dbReference type="Gene3D" id="2.50.20.10">
    <property type="entry name" value="Lipoprotein localisation LolA/LolB/LppX"/>
    <property type="match status" value="1"/>
</dbReference>
<evidence type="ECO:0000313" key="3">
    <source>
        <dbReference type="EMBL" id="ANJ74928.1"/>
    </source>
</evidence>
<accession>A0A192A3K4</accession>
<dbReference type="Proteomes" id="UP000077927">
    <property type="component" value="Chromosome 2"/>
</dbReference>
<dbReference type="CDD" id="cd16329">
    <property type="entry name" value="LolA_like"/>
    <property type="match status" value="1"/>
</dbReference>
<evidence type="ECO:0000313" key="4">
    <source>
        <dbReference type="Proteomes" id="UP000077927"/>
    </source>
</evidence>
<organism evidence="3 5">
    <name type="scientific">Ralstonia insidiosa</name>
    <dbReference type="NCBI Taxonomy" id="190721"/>
    <lineage>
        <taxon>Bacteria</taxon>
        <taxon>Pseudomonadati</taxon>
        <taxon>Pseudomonadota</taxon>
        <taxon>Betaproteobacteria</taxon>
        <taxon>Burkholderiales</taxon>
        <taxon>Burkholderiaceae</taxon>
        <taxon>Ralstonia</taxon>
    </lineage>
</organism>
<keyword evidence="1" id="KW-0732">Signal</keyword>